<feature type="signal peptide" evidence="1">
    <location>
        <begin position="1"/>
        <end position="27"/>
    </location>
</feature>
<dbReference type="RefSeq" id="WP_387964369.1">
    <property type="nucleotide sequence ID" value="NZ_JBHSGP010000014.1"/>
</dbReference>
<dbReference type="PROSITE" id="PS51257">
    <property type="entry name" value="PROKAR_LIPOPROTEIN"/>
    <property type="match status" value="1"/>
</dbReference>
<protein>
    <recommendedName>
        <fullName evidence="4">DUF4382 domain-containing protein</fullName>
    </recommendedName>
</protein>
<reference evidence="3" key="1">
    <citation type="journal article" date="2019" name="Int. J. Syst. Evol. Microbiol.">
        <title>The Global Catalogue of Microorganisms (GCM) 10K type strain sequencing project: providing services to taxonomists for standard genome sequencing and annotation.</title>
        <authorList>
            <consortium name="The Broad Institute Genomics Platform"/>
            <consortium name="The Broad Institute Genome Sequencing Center for Infectious Disease"/>
            <person name="Wu L."/>
            <person name="Ma J."/>
        </authorList>
    </citation>
    <scope>NUCLEOTIDE SEQUENCE [LARGE SCALE GENOMIC DNA]</scope>
    <source>
        <strain evidence="3">CCUG 63682</strain>
    </source>
</reference>
<feature type="chain" id="PRO_5045220346" description="DUF4382 domain-containing protein" evidence="1">
    <location>
        <begin position="28"/>
        <end position="255"/>
    </location>
</feature>
<evidence type="ECO:0000313" key="2">
    <source>
        <dbReference type="EMBL" id="MFC4723198.1"/>
    </source>
</evidence>
<accession>A0ABV9N9D0</accession>
<gene>
    <name evidence="2" type="ORF">ACFO5O_12755</name>
</gene>
<evidence type="ECO:0008006" key="4">
    <source>
        <dbReference type="Google" id="ProtNLM"/>
    </source>
</evidence>
<comment type="caution">
    <text evidence="2">The sequence shown here is derived from an EMBL/GenBank/DDBJ whole genome shotgun (WGS) entry which is preliminary data.</text>
</comment>
<keyword evidence="1" id="KW-0732">Signal</keyword>
<name>A0ABV9N9D0_9FLAO</name>
<dbReference type="EMBL" id="JBHSGP010000014">
    <property type="protein sequence ID" value="MFC4723198.1"/>
    <property type="molecule type" value="Genomic_DNA"/>
</dbReference>
<proteinExistence type="predicted"/>
<evidence type="ECO:0000256" key="1">
    <source>
        <dbReference type="SAM" id="SignalP"/>
    </source>
</evidence>
<keyword evidence="3" id="KW-1185">Reference proteome</keyword>
<evidence type="ECO:0000313" key="3">
    <source>
        <dbReference type="Proteomes" id="UP001595953"/>
    </source>
</evidence>
<organism evidence="2 3">
    <name type="scientific">Geojedonia litorea</name>
    <dbReference type="NCBI Taxonomy" id="1268269"/>
    <lineage>
        <taxon>Bacteria</taxon>
        <taxon>Pseudomonadati</taxon>
        <taxon>Bacteroidota</taxon>
        <taxon>Flavobacteriia</taxon>
        <taxon>Flavobacteriales</taxon>
        <taxon>Flavobacteriaceae</taxon>
        <taxon>Geojedonia</taxon>
    </lineage>
</organism>
<sequence>MKNILNLKNNISFILTLALVLSFSCSTNDNDSSVGKLSMSANAKFTNLTTNSSSSRVMNGNIAIEVFKLNLREFELELDIEDDDHQDDQDEQWDDDGYFDYQDEIELEGPFELDLISGQINFSNVNVPMGVYEELEFKFDASTDASSDLFGKSVLIEGTIDSTPFVFWHNFEDEVEVDFEDPQFDITISQNTQGIVISFDLGQILNSVNGVDLTLASDGNNNGIIEISPEDTDGNNDLAEAIRHKIKEYIDLIDD</sequence>
<dbReference type="Proteomes" id="UP001595953">
    <property type="component" value="Unassembled WGS sequence"/>
</dbReference>